<organism evidence="6 7">
    <name type="scientific">Ornithorhynchus anatinus</name>
    <name type="common">Duckbill platypus</name>
    <dbReference type="NCBI Taxonomy" id="9258"/>
    <lineage>
        <taxon>Eukaryota</taxon>
        <taxon>Metazoa</taxon>
        <taxon>Chordata</taxon>
        <taxon>Craniata</taxon>
        <taxon>Vertebrata</taxon>
        <taxon>Euteleostomi</taxon>
        <taxon>Mammalia</taxon>
        <taxon>Monotremata</taxon>
        <taxon>Ornithorhynchidae</taxon>
        <taxon>Ornithorhynchus</taxon>
    </lineage>
</organism>
<dbReference type="Proteomes" id="UP000002279">
    <property type="component" value="Chromosome 3"/>
</dbReference>
<keyword evidence="3" id="KW-0378">Hydrolase</keyword>
<dbReference type="PANTHER" id="PTHR13943">
    <property type="entry name" value="HRAS-LIKE SUPPRESSOR - RELATED"/>
    <property type="match status" value="1"/>
</dbReference>
<evidence type="ECO:0000256" key="1">
    <source>
        <dbReference type="ARBA" id="ARBA00007824"/>
    </source>
</evidence>
<dbReference type="GO" id="GO:0008970">
    <property type="term" value="F:phospholipase A1 activity"/>
    <property type="evidence" value="ECO:0000318"/>
    <property type="project" value="GO_Central"/>
</dbReference>
<dbReference type="GO" id="GO:0005737">
    <property type="term" value="C:cytoplasm"/>
    <property type="evidence" value="ECO:0000318"/>
    <property type="project" value="GO_Central"/>
</dbReference>
<keyword evidence="7" id="KW-1185">Reference proteome</keyword>
<evidence type="ECO:0000256" key="4">
    <source>
        <dbReference type="ARBA" id="ARBA00023098"/>
    </source>
</evidence>
<dbReference type="PANTHER" id="PTHR13943:SF31">
    <property type="entry name" value="PHOSPHOLIPASE A AND ACYLTRANSFERASE 3"/>
    <property type="match status" value="1"/>
</dbReference>
<dbReference type="PROSITE" id="PS51934">
    <property type="entry name" value="LRAT"/>
    <property type="match status" value="1"/>
</dbReference>
<protein>
    <recommendedName>
        <fullName evidence="5">LRAT domain-containing protein</fullName>
    </recommendedName>
</protein>
<keyword evidence="2" id="KW-0808">Transferase</keyword>
<reference evidence="6" key="2">
    <citation type="submission" date="2025-08" db="UniProtKB">
        <authorList>
            <consortium name="Ensembl"/>
        </authorList>
    </citation>
    <scope>IDENTIFICATION</scope>
    <source>
        <strain evidence="6">Glennie</strain>
    </source>
</reference>
<dbReference type="Bgee" id="ENSOANG00000043931">
    <property type="expression patterns" value="Expressed in fibroblast and 5 other cell types or tissues"/>
</dbReference>
<reference evidence="6" key="3">
    <citation type="submission" date="2025-09" db="UniProtKB">
        <authorList>
            <consortium name="Ensembl"/>
        </authorList>
    </citation>
    <scope>IDENTIFICATION</scope>
    <source>
        <strain evidence="6">Glennie</strain>
    </source>
</reference>
<dbReference type="InterPro" id="IPR007053">
    <property type="entry name" value="LRAT_dom"/>
</dbReference>
<dbReference type="InterPro" id="IPR051496">
    <property type="entry name" value="H-rev107_PLA/AT"/>
</dbReference>
<dbReference type="GO" id="GO:0016410">
    <property type="term" value="F:N-acyltransferase activity"/>
    <property type="evidence" value="ECO:0000318"/>
    <property type="project" value="GO_Central"/>
</dbReference>
<comment type="similarity">
    <text evidence="1">Belongs to the H-rev107 family.</text>
</comment>
<feature type="domain" description="LRAT" evidence="5">
    <location>
        <begin position="13"/>
        <end position="114"/>
    </location>
</feature>
<sequence length="152" mass="17431">PTLPNPIPPPGDLIEIFQHGFEHWTLYEGDRKVIHLAPPGNVSQRDLLKARALSTEPHYRVRNKYNEEFQPQLWSIIRENIDTVLEQETECSRISGKGELLITDLRYGKPESRQVRSSLVLILNWTRCTLLDMVGSCARAERRIAMKATLVA</sequence>
<dbReference type="GO" id="GO:0070292">
    <property type="term" value="P:N-acylphosphatidylethanolamine metabolic process"/>
    <property type="evidence" value="ECO:0000318"/>
    <property type="project" value="GO_Central"/>
</dbReference>
<name>A0A6I8PJU9_ORNAN</name>
<evidence type="ECO:0000313" key="6">
    <source>
        <dbReference type="Ensembl" id="ENSOANP00000052104.1"/>
    </source>
</evidence>
<accession>A0A6I8PJU9</accession>
<reference evidence="6 7" key="1">
    <citation type="journal article" date="2008" name="Nature">
        <title>Genome analysis of the platypus reveals unique signatures of evolution.</title>
        <authorList>
            <person name="Warren W.C."/>
            <person name="Hillier L.W."/>
            <person name="Marshall Graves J.A."/>
            <person name="Birney E."/>
            <person name="Ponting C.P."/>
            <person name="Grutzner F."/>
            <person name="Belov K."/>
            <person name="Miller W."/>
            <person name="Clarke L."/>
            <person name="Chinwalla A.T."/>
            <person name="Yang S.P."/>
            <person name="Heger A."/>
            <person name="Locke D.P."/>
            <person name="Miethke P."/>
            <person name="Waters P.D."/>
            <person name="Veyrunes F."/>
            <person name="Fulton L."/>
            <person name="Fulton B."/>
            <person name="Graves T."/>
            <person name="Wallis J."/>
            <person name="Puente X.S."/>
            <person name="Lopez-Otin C."/>
            <person name="Ordonez G.R."/>
            <person name="Eichler E.E."/>
            <person name="Chen L."/>
            <person name="Cheng Z."/>
            <person name="Deakin J.E."/>
            <person name="Alsop A."/>
            <person name="Thompson K."/>
            <person name="Kirby P."/>
            <person name="Papenfuss A.T."/>
            <person name="Wakefield M.J."/>
            <person name="Olender T."/>
            <person name="Lancet D."/>
            <person name="Huttley G.A."/>
            <person name="Smit A.F."/>
            <person name="Pask A."/>
            <person name="Temple-Smith P."/>
            <person name="Batzer M.A."/>
            <person name="Walker J.A."/>
            <person name="Konkel M.K."/>
            <person name="Harris R.S."/>
            <person name="Whittington C.M."/>
            <person name="Wong E.S."/>
            <person name="Gemmell N.J."/>
            <person name="Buschiazzo E."/>
            <person name="Vargas Jentzsch I.M."/>
            <person name="Merkel A."/>
            <person name="Schmitz J."/>
            <person name="Zemann A."/>
            <person name="Churakov G."/>
            <person name="Kriegs J.O."/>
            <person name="Brosius J."/>
            <person name="Murchison E.P."/>
            <person name="Sachidanandam R."/>
            <person name="Smith C."/>
            <person name="Hannon G.J."/>
            <person name="Tsend-Ayush E."/>
            <person name="McMillan D."/>
            <person name="Attenborough R."/>
            <person name="Rens W."/>
            <person name="Ferguson-Smith M."/>
            <person name="Lefevre C.M."/>
            <person name="Sharp J.A."/>
            <person name="Nicholas K.R."/>
            <person name="Ray D.A."/>
            <person name="Kube M."/>
            <person name="Reinhardt R."/>
            <person name="Pringle T.H."/>
            <person name="Taylor J."/>
            <person name="Jones R.C."/>
            <person name="Nixon B."/>
            <person name="Dacheux J.L."/>
            <person name="Niwa H."/>
            <person name="Sekita Y."/>
            <person name="Huang X."/>
            <person name="Stark A."/>
            <person name="Kheradpour P."/>
            <person name="Kellis M."/>
            <person name="Flicek P."/>
            <person name="Chen Y."/>
            <person name="Webber C."/>
            <person name="Hardison R."/>
            <person name="Nelson J."/>
            <person name="Hallsworth-Pepin K."/>
            <person name="Delehaunty K."/>
            <person name="Markovic C."/>
            <person name="Minx P."/>
            <person name="Feng Y."/>
            <person name="Kremitzki C."/>
            <person name="Mitreva M."/>
            <person name="Glasscock J."/>
            <person name="Wylie T."/>
            <person name="Wohldmann P."/>
            <person name="Thiru P."/>
            <person name="Nhan M.N."/>
            <person name="Pohl C.S."/>
            <person name="Smith S.M."/>
            <person name="Hou S."/>
            <person name="Nefedov M."/>
            <person name="de Jong P.J."/>
            <person name="Renfree M.B."/>
            <person name="Mardis E.R."/>
            <person name="Wilson R.K."/>
        </authorList>
    </citation>
    <scope>NUCLEOTIDE SEQUENCE [LARGE SCALE GENOMIC DNA]</scope>
    <source>
        <strain evidence="6 7">Glennie</strain>
    </source>
</reference>
<evidence type="ECO:0000259" key="5">
    <source>
        <dbReference type="PROSITE" id="PS51934"/>
    </source>
</evidence>
<proteinExistence type="inferred from homology"/>
<evidence type="ECO:0000256" key="3">
    <source>
        <dbReference type="ARBA" id="ARBA00022801"/>
    </source>
</evidence>
<dbReference type="Gene3D" id="3.90.1720.10">
    <property type="entry name" value="endopeptidase domain like (from Nostoc punctiforme)"/>
    <property type="match status" value="1"/>
</dbReference>
<dbReference type="AlphaFoldDB" id="A0A6I8PJU9"/>
<dbReference type="InParanoid" id="A0A6I8PJU9"/>
<dbReference type="GO" id="GO:0004623">
    <property type="term" value="F:phospholipase A2 activity"/>
    <property type="evidence" value="ECO:0000318"/>
    <property type="project" value="GO_Central"/>
</dbReference>
<evidence type="ECO:0000313" key="7">
    <source>
        <dbReference type="Proteomes" id="UP000002279"/>
    </source>
</evidence>
<dbReference type="OMA" id="IGQEMEY"/>
<dbReference type="Pfam" id="PF04970">
    <property type="entry name" value="LRAT"/>
    <property type="match status" value="1"/>
</dbReference>
<keyword evidence="4" id="KW-0443">Lipid metabolism</keyword>
<dbReference type="Ensembl" id="ENSOANT00000054486.1">
    <property type="protein sequence ID" value="ENSOANP00000052104.1"/>
    <property type="gene ID" value="ENSOANG00000043931.1"/>
</dbReference>
<evidence type="ECO:0000256" key="2">
    <source>
        <dbReference type="ARBA" id="ARBA00022679"/>
    </source>
</evidence>